<dbReference type="InterPro" id="IPR000719">
    <property type="entry name" value="Prot_kinase_dom"/>
</dbReference>
<evidence type="ECO:0000313" key="4">
    <source>
        <dbReference type="EMBL" id="GBB99727.1"/>
    </source>
</evidence>
<accession>A0A2Z6RBA8</accession>
<dbReference type="PROSITE" id="PS50011">
    <property type="entry name" value="PROTEIN_KINASE_DOM"/>
    <property type="match status" value="1"/>
</dbReference>
<dbReference type="PROSITE" id="PS00107">
    <property type="entry name" value="PROTEIN_KINASE_ATP"/>
    <property type="match status" value="1"/>
</dbReference>
<dbReference type="InterPro" id="IPR051681">
    <property type="entry name" value="Ser/Thr_Kinases-Pseudokinases"/>
</dbReference>
<keyword evidence="1" id="KW-0547">Nucleotide-binding</keyword>
<gene>
    <name evidence="4" type="ORF">RclHR1_03610003</name>
</gene>
<dbReference type="GO" id="GO:0005524">
    <property type="term" value="F:ATP binding"/>
    <property type="evidence" value="ECO:0007669"/>
    <property type="project" value="UniProtKB-UniRule"/>
</dbReference>
<organism evidence="4 5">
    <name type="scientific">Rhizophagus clarus</name>
    <dbReference type="NCBI Taxonomy" id="94130"/>
    <lineage>
        <taxon>Eukaryota</taxon>
        <taxon>Fungi</taxon>
        <taxon>Fungi incertae sedis</taxon>
        <taxon>Mucoromycota</taxon>
        <taxon>Glomeromycotina</taxon>
        <taxon>Glomeromycetes</taxon>
        <taxon>Glomerales</taxon>
        <taxon>Glomeraceae</taxon>
        <taxon>Rhizophagus</taxon>
    </lineage>
</organism>
<feature type="region of interest" description="Disordered" evidence="2">
    <location>
        <begin position="1051"/>
        <end position="1075"/>
    </location>
</feature>
<dbReference type="InterPro" id="IPR011009">
    <property type="entry name" value="Kinase-like_dom_sf"/>
</dbReference>
<dbReference type="EMBL" id="BEXD01002902">
    <property type="protein sequence ID" value="GBB99727.1"/>
    <property type="molecule type" value="Genomic_DNA"/>
</dbReference>
<evidence type="ECO:0000259" key="3">
    <source>
        <dbReference type="PROSITE" id="PS50011"/>
    </source>
</evidence>
<feature type="compositionally biased region" description="Low complexity" evidence="2">
    <location>
        <begin position="1054"/>
        <end position="1075"/>
    </location>
</feature>
<dbReference type="Gene3D" id="1.10.510.10">
    <property type="entry name" value="Transferase(Phosphotransferase) domain 1"/>
    <property type="match status" value="1"/>
</dbReference>
<name>A0A2Z6RBA8_9GLOM</name>
<evidence type="ECO:0000256" key="1">
    <source>
        <dbReference type="PROSITE-ProRule" id="PRU10141"/>
    </source>
</evidence>
<dbReference type="GO" id="GO:0004674">
    <property type="term" value="F:protein serine/threonine kinase activity"/>
    <property type="evidence" value="ECO:0007669"/>
    <property type="project" value="TreeGrafter"/>
</dbReference>
<dbReference type="Proteomes" id="UP000247702">
    <property type="component" value="Unassembled WGS sequence"/>
</dbReference>
<evidence type="ECO:0000313" key="5">
    <source>
        <dbReference type="Proteomes" id="UP000247702"/>
    </source>
</evidence>
<comment type="caution">
    <text evidence="4">The sequence shown here is derived from an EMBL/GenBank/DDBJ whole genome shotgun (WGS) entry which is preliminary data.</text>
</comment>
<feature type="binding site" evidence="1">
    <location>
        <position position="1242"/>
    </location>
    <ligand>
        <name>ATP</name>
        <dbReference type="ChEBI" id="CHEBI:30616"/>
    </ligand>
</feature>
<evidence type="ECO:0000256" key="2">
    <source>
        <dbReference type="SAM" id="MobiDB-lite"/>
    </source>
</evidence>
<feature type="domain" description="Protein kinase" evidence="3">
    <location>
        <begin position="1215"/>
        <end position="1470"/>
    </location>
</feature>
<dbReference type="PANTHER" id="PTHR44329">
    <property type="entry name" value="SERINE/THREONINE-PROTEIN KINASE TNNI3K-RELATED"/>
    <property type="match status" value="1"/>
</dbReference>
<protein>
    <recommendedName>
        <fullName evidence="3">Protein kinase domain-containing protein</fullName>
    </recommendedName>
</protein>
<keyword evidence="5" id="KW-1185">Reference proteome</keyword>
<dbReference type="Pfam" id="PF07714">
    <property type="entry name" value="PK_Tyr_Ser-Thr"/>
    <property type="match status" value="1"/>
</dbReference>
<sequence>MKESARKKIRNCLKDNFKNWTSGNSQIDAFIQSKQLQVRGLRNSTVFEWIPYNQFDDIKETKIQGITTAIWKDGPLKYNANSKKYKRKSNKKVVLKEYFYNTQNSNEFLNKIKLYLAKDIVIYGMSHNRITKDYVLVFHENYLGGYCCKKCDKRYTYKLHNKWCNPCQIDYLKSNFTNWTSGNKMIDDFIQKKQLLYINNSRKIVFEWVSYNQFIEIKRTNIKGFVTAIWTNGSLDFNERSDKYERNSNKKVVLKYFHNNQNVSDEFLNKVESCLTTSYNVWFTYGMSQDPKTKDYVLVFHENYLGGYCLDCGQEYTHKLYKWCKQCQINLLKSNFANLTSGNKQVDHFIQEKQLQIDSSRDTVFEWIPFNQFTGNIETKIQGFFTAMWEDGPLEFNVNSNKYERKSKKKVALKYLYNLQNVSDEFLNKAESYLITKNSYGMSQDPNSKDYILAFRENYLEGYCDICGEEYTYKLYKWCKLCQINHLENNFTSWTSENKQVDQFIQEKQLQIDSSRDTVFEWIPYNQFTSIKETRSFVTAIWKDGPLEYNINSRKYERNSNKKVVLEYFYNLQDVTDALLNKVLETTKDDNDTSLSRSDYNNSYGLLSNTYLSRDYYNNNYGISQNPDTKAYILVSREKYFKYCENCGIKYIDKIYRLCKPSCEYFQEKYCRECGENYTAYKWCKACQVDYLKSNFTNWTSGNEQIDHFIQEKQSQINSSWDGVFEWIPYDHFGCVKKIVNIGDIGAMATWENGPLTYDTNSHKYERNSTNKKVALKYLYNLQNISSFDKFLNKAISKDINYLYGISQDSDTKNYILIFHEKYFENYCNTCGEEYINKQYKWCKPCQLVYLESNFTNQTSGNKQIDCFIQEKQLQINSPRDIIFEWIPYNRFNNIKETGNDCATTVWEDGPLNYNFNEKKWMRKSNKKVIIKYLHNTQNIIDEIISKVKSKNIVYGISQDPKAENFILVLNKKYFEKYCEKCGEKNDSKRYKFCNACHINYLRNDFTNWTSGNEQIDSFIRKKQLRVDCLKGIVFKWIPYNQLSNIKERENRLSSTSQSKSSSLPVSRSSSVSSSSSISSYTAATWKDSLCSSNRNVALKYLDDSQHISEEFLNKVKSYLTEDISYGITQNPDTKNYILVFHEKIFENSFEYLNDYLEKCMEDHFEKYCIKCGKENTNEVYKWCKSCIINCKNIKIIDIIKNNSKIKWIPYNQFNDDFKKIGKGGFSTVYSTIWDNKKVALKCLHNTQKFLNEVEAYLVYTNQKFGNILKMYGISQNPDTEDFIIVLEYAEGGNFNDYLNRNYKTFDWLNNIQILMNIIKGLKEIHQEKLVHRDFHTGNILFKYIGYISICISDMGLCGEVGNFDGDDNEKKIYGVMPYMAPEVLRRGPYTQAADIYSFGMIMYFVATGRQPFSDRDHDRRLALDICKGVRPEINETKVPECYIELMKNCWDPNPNDRPNAVEIEDKLWLFHYSNKYNASEFKFFMRKEKREQDYEIEKQFKEAEEYRKENPISIKDIQLNTHSQANNYTSQLLNIFIDDLPASECLDCSVDRYHSRNTDQLNMM</sequence>
<dbReference type="SUPFAM" id="SSF56112">
    <property type="entry name" value="Protein kinase-like (PK-like)"/>
    <property type="match status" value="1"/>
</dbReference>
<keyword evidence="1" id="KW-0067">ATP-binding</keyword>
<dbReference type="InterPro" id="IPR001245">
    <property type="entry name" value="Ser-Thr/Tyr_kinase_cat_dom"/>
</dbReference>
<dbReference type="InterPro" id="IPR017441">
    <property type="entry name" value="Protein_kinase_ATP_BS"/>
</dbReference>
<proteinExistence type="predicted"/>
<reference evidence="4 5" key="1">
    <citation type="submission" date="2017-11" db="EMBL/GenBank/DDBJ databases">
        <title>The genome of Rhizophagus clarus HR1 reveals common genetic basis of auxotrophy among arbuscular mycorrhizal fungi.</title>
        <authorList>
            <person name="Kobayashi Y."/>
        </authorList>
    </citation>
    <scope>NUCLEOTIDE SEQUENCE [LARGE SCALE GENOMIC DNA]</scope>
    <source>
        <strain evidence="4 5">HR1</strain>
    </source>
</reference>